<evidence type="ECO:0000256" key="1">
    <source>
        <dbReference type="SAM" id="MobiDB-lite"/>
    </source>
</evidence>
<evidence type="ECO:0000313" key="3">
    <source>
        <dbReference type="Proteomes" id="UP000041254"/>
    </source>
</evidence>
<protein>
    <submittedName>
        <fullName evidence="2">Uncharacterized protein</fullName>
    </submittedName>
</protein>
<organism evidence="2 3">
    <name type="scientific">Vitrella brassicaformis (strain CCMP3155)</name>
    <dbReference type="NCBI Taxonomy" id="1169540"/>
    <lineage>
        <taxon>Eukaryota</taxon>
        <taxon>Sar</taxon>
        <taxon>Alveolata</taxon>
        <taxon>Colpodellida</taxon>
        <taxon>Vitrellaceae</taxon>
        <taxon>Vitrella</taxon>
    </lineage>
</organism>
<reference evidence="2 3" key="1">
    <citation type="submission" date="2014-11" db="EMBL/GenBank/DDBJ databases">
        <authorList>
            <person name="Zhu J."/>
            <person name="Qi W."/>
            <person name="Song R."/>
        </authorList>
    </citation>
    <scope>NUCLEOTIDE SEQUENCE [LARGE SCALE GENOMIC DNA]</scope>
</reference>
<keyword evidence="3" id="KW-1185">Reference proteome</keyword>
<dbReference type="VEuPathDB" id="CryptoDB:Vbra_20491"/>
<gene>
    <name evidence="2" type="ORF">Vbra_20491</name>
</gene>
<proteinExistence type="predicted"/>
<accession>A0A0G4EKZ9</accession>
<sequence length="584" mass="63549">MSAAAPASDQQQQQQQTYVIENVEVRFPPGSNAPTKRLVRSTMRRTITPDGVRRLIRRGADPRVVVELLWPRGPAGRHVLDVCVLSLAIDDSSRLSALEDALDIWVFPDAAQLVLPLWPSRARQEAVLIQLIRAGARVDGPPGAPTDVMNLGTGDDEKRTSHCPIQMAVRAANLTAVKVLTANGVGMRGLTLLFVPGKVRPNDEYEAALMAVYTHLVQHDPCLATELGPWSYNVIHRAVMNGKGYSDGFTLAFLQLMKDNGASVTHRHQFDSLGLGGADATPLHEAAQYRAYPAIEWLCPYLTPADINASSSANKTPLGLAGGQLANLVGHPLPSERRDETISGMKGAVRTLLLSGAAIDMVPTATDSDRHDRRLVDEEYVQLLDQLADDVMDAVNGALNPQRDVANLLTRLLPLARPKPSDSTDDAPAVPSRPSPFAHSNETPQIAWKVGAFFHEPEAVDQMRLTTHTPLAGRIKAAMQHFVKCAATKTAGNREVVGVMANVGGRVVRVPLQCFAVNRGQHAHRRLGLREVVQKARLDEAARFGLTGVVKGFNTHLGNEECQFEWQQLGWVDETGRFQPLGIS</sequence>
<dbReference type="AlphaFoldDB" id="A0A0G4EKZ9"/>
<name>A0A0G4EKZ9_VITBC</name>
<evidence type="ECO:0000313" key="2">
    <source>
        <dbReference type="EMBL" id="CEL98075.1"/>
    </source>
</evidence>
<dbReference type="SUPFAM" id="SSF48403">
    <property type="entry name" value="Ankyrin repeat"/>
    <property type="match status" value="1"/>
</dbReference>
<dbReference type="EMBL" id="CDMY01000262">
    <property type="protein sequence ID" value="CEL98075.1"/>
    <property type="molecule type" value="Genomic_DNA"/>
</dbReference>
<dbReference type="InParanoid" id="A0A0G4EKZ9"/>
<feature type="region of interest" description="Disordered" evidence="1">
    <location>
        <begin position="416"/>
        <end position="441"/>
    </location>
</feature>
<dbReference type="InterPro" id="IPR036770">
    <property type="entry name" value="Ankyrin_rpt-contain_sf"/>
</dbReference>
<dbReference type="Gene3D" id="1.25.40.20">
    <property type="entry name" value="Ankyrin repeat-containing domain"/>
    <property type="match status" value="1"/>
</dbReference>
<dbReference type="Proteomes" id="UP000041254">
    <property type="component" value="Unassembled WGS sequence"/>
</dbReference>
<dbReference type="PhylomeDB" id="A0A0G4EKZ9"/>